<name>A0A4U6UWJ1_SETVI</name>
<dbReference type="NCBIfam" id="TIGR00756">
    <property type="entry name" value="PPR"/>
    <property type="match status" value="3"/>
</dbReference>
<sequence length="296" mass="32778">MWEGGVTPNLVTFNSLVNGLCKPGRMQDARKVFDEIVREGLEMIQKRVLTDVVTFTSLIHAMCRANLGRAMALMKQMREGGIRMNETALIDGFCKKGFLDDALLIMKEMRGCGEKALSLHDEMIKIGVLPDVVTYNVLINGLNNQHFYHEDPVPANIKYDALMHCCRKAEFKSVLGLLEGFCMEGLMDEADTLDGSVYSALIHALCRGGNVMKALSFHKQTFQRGFAPNPTTTISLTRGLFEKGMIVEAGQVTQQFLNCCSLAAVEASKSLIDLNLKEDVLHNMARDGLLPSSRRG</sequence>
<evidence type="ECO:0000256" key="3">
    <source>
        <dbReference type="ARBA" id="ARBA00022946"/>
    </source>
</evidence>
<evidence type="ECO:0000313" key="6">
    <source>
        <dbReference type="Proteomes" id="UP000298652"/>
    </source>
</evidence>
<keyword evidence="3" id="KW-0809">Transit peptide</keyword>
<accession>A0A4U6UWJ1</accession>
<dbReference type="Pfam" id="PF12854">
    <property type="entry name" value="PPR_1"/>
    <property type="match status" value="3"/>
</dbReference>
<keyword evidence="6" id="KW-1185">Reference proteome</keyword>
<proteinExistence type="inferred from homology"/>
<evidence type="ECO:0000256" key="2">
    <source>
        <dbReference type="ARBA" id="ARBA00022737"/>
    </source>
</evidence>
<organism evidence="5 6">
    <name type="scientific">Setaria viridis</name>
    <name type="common">Green bristlegrass</name>
    <name type="synonym">Setaria italica subsp. viridis</name>
    <dbReference type="NCBI Taxonomy" id="4556"/>
    <lineage>
        <taxon>Eukaryota</taxon>
        <taxon>Viridiplantae</taxon>
        <taxon>Streptophyta</taxon>
        <taxon>Embryophyta</taxon>
        <taxon>Tracheophyta</taxon>
        <taxon>Spermatophyta</taxon>
        <taxon>Magnoliopsida</taxon>
        <taxon>Liliopsida</taxon>
        <taxon>Poales</taxon>
        <taxon>Poaceae</taxon>
        <taxon>PACMAD clade</taxon>
        <taxon>Panicoideae</taxon>
        <taxon>Panicodae</taxon>
        <taxon>Paniceae</taxon>
        <taxon>Cenchrinae</taxon>
        <taxon>Setaria</taxon>
    </lineage>
</organism>
<feature type="repeat" description="PPR" evidence="4">
    <location>
        <begin position="51"/>
        <end position="84"/>
    </location>
</feature>
<evidence type="ECO:0000256" key="4">
    <source>
        <dbReference type="PROSITE-ProRule" id="PRU00708"/>
    </source>
</evidence>
<feature type="repeat" description="PPR" evidence="4">
    <location>
        <begin position="194"/>
        <end position="228"/>
    </location>
</feature>
<evidence type="ECO:0000313" key="5">
    <source>
        <dbReference type="EMBL" id="TKW20182.1"/>
    </source>
</evidence>
<feature type="repeat" description="PPR" evidence="4">
    <location>
        <begin position="9"/>
        <end position="43"/>
    </location>
</feature>
<dbReference type="InterPro" id="IPR050872">
    <property type="entry name" value="PPR_P_subfamily"/>
</dbReference>
<dbReference type="EMBL" id="CM016555">
    <property type="protein sequence ID" value="TKW20182.1"/>
    <property type="molecule type" value="Genomic_DNA"/>
</dbReference>
<dbReference type="Pfam" id="PF01535">
    <property type="entry name" value="PPR"/>
    <property type="match status" value="1"/>
</dbReference>
<dbReference type="OMA" id="HAMCRAN"/>
<gene>
    <name evidence="5" type="ORF">SEVIR_4G069100v2</name>
</gene>
<dbReference type="InterPro" id="IPR011990">
    <property type="entry name" value="TPR-like_helical_dom_sf"/>
</dbReference>
<reference evidence="5" key="1">
    <citation type="submission" date="2019-03" db="EMBL/GenBank/DDBJ databases">
        <title>WGS assembly of Setaria viridis.</title>
        <authorList>
            <person name="Huang P."/>
            <person name="Jenkins J."/>
            <person name="Grimwood J."/>
            <person name="Barry K."/>
            <person name="Healey A."/>
            <person name="Mamidi S."/>
            <person name="Sreedasyam A."/>
            <person name="Shu S."/>
            <person name="Feldman M."/>
            <person name="Wu J."/>
            <person name="Yu Y."/>
            <person name="Chen C."/>
            <person name="Johnson J."/>
            <person name="Rokhsar D."/>
            <person name="Baxter I."/>
            <person name="Schmutz J."/>
            <person name="Brutnell T."/>
            <person name="Kellogg E."/>
        </authorList>
    </citation>
    <scope>NUCLEOTIDE SEQUENCE [LARGE SCALE GENOMIC DNA]</scope>
</reference>
<evidence type="ECO:0008006" key="7">
    <source>
        <dbReference type="Google" id="ProtNLM"/>
    </source>
</evidence>
<evidence type="ECO:0000256" key="1">
    <source>
        <dbReference type="ARBA" id="ARBA00007626"/>
    </source>
</evidence>
<dbReference type="Proteomes" id="UP000298652">
    <property type="component" value="Chromosome 4"/>
</dbReference>
<dbReference type="PANTHER" id="PTHR46128:SF211">
    <property type="entry name" value="PENTACOTRIPEPTIDE-REPEAT REGION OF PRORP DOMAIN-CONTAINING PROTEIN"/>
    <property type="match status" value="1"/>
</dbReference>
<dbReference type="PANTHER" id="PTHR46128">
    <property type="entry name" value="MITOCHONDRIAL GROUP I INTRON SPLICING FACTOR CCM1"/>
    <property type="match status" value="1"/>
</dbReference>
<dbReference type="AlphaFoldDB" id="A0A4U6UWJ1"/>
<dbReference type="Pfam" id="PF13041">
    <property type="entry name" value="PPR_2"/>
    <property type="match status" value="1"/>
</dbReference>
<protein>
    <recommendedName>
        <fullName evidence="7">Pentacotripeptide-repeat region of PRORP domain-containing protein</fullName>
    </recommendedName>
</protein>
<dbReference type="Gene3D" id="1.25.40.10">
    <property type="entry name" value="Tetratricopeptide repeat domain"/>
    <property type="match status" value="3"/>
</dbReference>
<comment type="similarity">
    <text evidence="1">Belongs to the PPR family. P subfamily.</text>
</comment>
<keyword evidence="2" id="KW-0677">Repeat</keyword>
<dbReference type="Gramene" id="TKW20182">
    <property type="protein sequence ID" value="TKW20182"/>
    <property type="gene ID" value="SEVIR_4G069100v2"/>
</dbReference>
<dbReference type="InterPro" id="IPR002885">
    <property type="entry name" value="PPR_rpt"/>
</dbReference>
<dbReference type="PROSITE" id="PS51375">
    <property type="entry name" value="PPR"/>
    <property type="match status" value="3"/>
</dbReference>